<dbReference type="Pfam" id="PF18917">
    <property type="entry name" value="LiaI-LiaF-like_TM1"/>
    <property type="match status" value="1"/>
</dbReference>
<evidence type="ECO:0000313" key="4">
    <source>
        <dbReference type="EMBL" id="CAD1790010.1"/>
    </source>
</evidence>
<dbReference type="Proteomes" id="UP000514411">
    <property type="component" value="Chromosome"/>
</dbReference>
<dbReference type="RefSeq" id="WP_016903786.1">
    <property type="nucleotide sequence ID" value="NZ_CP012251.1"/>
</dbReference>
<dbReference type="InterPro" id="IPR043726">
    <property type="entry name" value="LiaI-LiaF-like_TM1"/>
</dbReference>
<dbReference type="EMBL" id="LR861807">
    <property type="protein sequence ID" value="CAD1790010.1"/>
    <property type="molecule type" value="Genomic_DNA"/>
</dbReference>
<proteinExistence type="predicted"/>
<evidence type="ECO:0000313" key="5">
    <source>
        <dbReference type="Proteomes" id="UP000514411"/>
    </source>
</evidence>
<dbReference type="EMBL" id="LR824643">
    <property type="protein sequence ID" value="CAD0321480.1"/>
    <property type="molecule type" value="Genomic_DNA"/>
</dbReference>
<dbReference type="AlphaFoldDB" id="A0A2N7V3H6"/>
<dbReference type="OrthoDB" id="6008211at2"/>
<organism evidence="3">
    <name type="scientific">Xanthomonas campestris pv. juglandis</name>
    <name type="common">Xanthomonas arboricola pv. juglandis</name>
    <dbReference type="NCBI Taxonomy" id="195709"/>
    <lineage>
        <taxon>Bacteria</taxon>
        <taxon>Pseudomonadati</taxon>
        <taxon>Pseudomonadota</taxon>
        <taxon>Gammaproteobacteria</taxon>
        <taxon>Lysobacterales</taxon>
        <taxon>Lysobacteraceae</taxon>
        <taxon>Xanthomonas</taxon>
    </lineage>
</organism>
<evidence type="ECO:0000313" key="3">
    <source>
        <dbReference type="EMBL" id="CAD0321480.1"/>
    </source>
</evidence>
<feature type="transmembrane region" description="Helical" evidence="1">
    <location>
        <begin position="36"/>
        <end position="51"/>
    </location>
</feature>
<name>A0A2N7V3H6_XANCJ</name>
<sequence length="61" mass="6892">MHYRLIPALFLITLGTLFLLDNLGLARIDLGNLVSTWWPALLIAAGVRQLLRYRERATAPC</sequence>
<evidence type="ECO:0000259" key="2">
    <source>
        <dbReference type="Pfam" id="PF18917"/>
    </source>
</evidence>
<keyword evidence="1" id="KW-0472">Membrane</keyword>
<accession>A0A2N7V3H6</accession>
<feature type="domain" description="LiaI-LiaF-like transmembrane region" evidence="2">
    <location>
        <begin position="5"/>
        <end position="48"/>
    </location>
</feature>
<keyword evidence="1" id="KW-1133">Transmembrane helix</keyword>
<reference evidence="3 5" key="1">
    <citation type="submission" date="2020-07" db="EMBL/GenBank/DDBJ databases">
        <authorList>
            <person name="Teixeira M."/>
        </authorList>
    </citation>
    <scope>NUCLEOTIDE SEQUENCE</scope>
    <source>
        <strain evidence="4">3</strain>
        <strain evidence="3">Xanthomonas arboricola pv. juglandis CPBF 427</strain>
    </source>
</reference>
<keyword evidence="1" id="KW-0812">Transmembrane</keyword>
<gene>
    <name evidence="4" type="ORF">XSP_001444</name>
    <name evidence="3" type="ORF">XSP_001456</name>
</gene>
<evidence type="ECO:0000256" key="1">
    <source>
        <dbReference type="SAM" id="Phobius"/>
    </source>
</evidence>
<protein>
    <recommendedName>
        <fullName evidence="2">LiaI-LiaF-like transmembrane region domain-containing protein</fullName>
    </recommendedName>
</protein>